<dbReference type="GO" id="GO:0016989">
    <property type="term" value="F:sigma factor antagonist activity"/>
    <property type="evidence" value="ECO:0007669"/>
    <property type="project" value="TreeGrafter"/>
</dbReference>
<organism evidence="3 4">
    <name type="scientific">Achromobacter spanius</name>
    <dbReference type="NCBI Taxonomy" id="217203"/>
    <lineage>
        <taxon>Bacteria</taxon>
        <taxon>Pseudomonadati</taxon>
        <taxon>Pseudomonadota</taxon>
        <taxon>Betaproteobacteria</taxon>
        <taxon>Burkholderiales</taxon>
        <taxon>Alcaligenaceae</taxon>
        <taxon>Achromobacter</taxon>
    </lineage>
</organism>
<reference evidence="3 4" key="1">
    <citation type="submission" date="2017-09" db="EMBL/GenBank/DDBJ databases">
        <title>Genomic, metabolic, and phenotypic characteristics of bacterial isolates from the natural microbiome of the model nematode Caenorhabditis elegans.</title>
        <authorList>
            <person name="Zimmermann J."/>
            <person name="Obeng N."/>
            <person name="Yang W."/>
            <person name="Obeng O."/>
            <person name="Kissoyan K."/>
            <person name="Pees B."/>
            <person name="Dirksen P."/>
            <person name="Hoppner M."/>
            <person name="Franke A."/>
            <person name="Rosenstiel P."/>
            <person name="Leippe M."/>
            <person name="Dierking K."/>
            <person name="Kaleta C."/>
            <person name="Schulenburg H."/>
        </authorList>
    </citation>
    <scope>NUCLEOTIDE SEQUENCE [LARGE SCALE GENOMIC DNA]</scope>
    <source>
        <strain evidence="3 4">MYb73</strain>
    </source>
</reference>
<dbReference type="GO" id="GO:0016301">
    <property type="term" value="F:kinase activity"/>
    <property type="evidence" value="ECO:0007669"/>
    <property type="project" value="UniProtKB-KW"/>
</dbReference>
<evidence type="ECO:0000259" key="2">
    <source>
        <dbReference type="Pfam" id="PF04773"/>
    </source>
</evidence>
<dbReference type="PANTHER" id="PTHR30273">
    <property type="entry name" value="PERIPLASMIC SIGNAL SENSOR AND SIGMA FACTOR ACTIVATOR FECR-RELATED"/>
    <property type="match status" value="1"/>
</dbReference>
<keyword evidence="4" id="KW-1185">Reference proteome</keyword>
<evidence type="ECO:0000256" key="1">
    <source>
        <dbReference type="SAM" id="Phobius"/>
    </source>
</evidence>
<dbReference type="PANTHER" id="PTHR30273:SF2">
    <property type="entry name" value="PROTEIN FECR"/>
    <property type="match status" value="1"/>
</dbReference>
<keyword evidence="3" id="KW-0808">Transferase</keyword>
<protein>
    <submittedName>
        <fullName evidence="3">Histidine kinase</fullName>
    </submittedName>
</protein>
<proteinExistence type="predicted"/>
<evidence type="ECO:0000313" key="4">
    <source>
        <dbReference type="Proteomes" id="UP000239477"/>
    </source>
</evidence>
<sequence length="339" mass="36691">MSATVSDNDALAAQAAQWIVALSADDGIERERARTQFEAWKRADPRHAAAAAGMERLLGQVSDVRSTGTGGAGNAAVASMLAMQGKRRRIKTYVAALALTCTLAVPAWMALQAYPPSYLLADVRAGTGQWKTQTLADGTRITLNSASAVNLRYDAARRTIELLQGEILVDVAKDAARPFVIETRDGAMRAVGTRFVVSREEDSTVLRVLESKVTVQTADQRRARSAESALIEAGQAVRIRPDGLGLVTAIDPRSVEDAWAQHRLFVEDRPLAEVLDTLNRHRSGHIQYDAAAIGHLRISAVLPLDDTDRALQLLAANLPGLRIRTYTPYLVRVDLPAAP</sequence>
<accession>A0A2S0I3R7</accession>
<dbReference type="Proteomes" id="UP000239477">
    <property type="component" value="Chromosome"/>
</dbReference>
<dbReference type="EMBL" id="CP023270">
    <property type="protein sequence ID" value="AVJ26671.1"/>
    <property type="molecule type" value="Genomic_DNA"/>
</dbReference>
<dbReference type="RefSeq" id="WP_105237697.1">
    <property type="nucleotide sequence ID" value="NZ_CP023270.1"/>
</dbReference>
<gene>
    <name evidence="3" type="ORF">CLM73_05840</name>
</gene>
<feature type="transmembrane region" description="Helical" evidence="1">
    <location>
        <begin position="93"/>
        <end position="111"/>
    </location>
</feature>
<dbReference type="Gene3D" id="2.60.120.1440">
    <property type="match status" value="1"/>
</dbReference>
<keyword evidence="3" id="KW-0418">Kinase</keyword>
<dbReference type="Pfam" id="PF04773">
    <property type="entry name" value="FecR"/>
    <property type="match status" value="1"/>
</dbReference>
<dbReference type="OrthoDB" id="1100567at2"/>
<evidence type="ECO:0000313" key="3">
    <source>
        <dbReference type="EMBL" id="AVJ26671.1"/>
    </source>
</evidence>
<feature type="domain" description="FecR protein" evidence="2">
    <location>
        <begin position="122"/>
        <end position="213"/>
    </location>
</feature>
<dbReference type="InterPro" id="IPR012373">
    <property type="entry name" value="Ferrdict_sens_TM"/>
</dbReference>
<keyword evidence="1" id="KW-0812">Transmembrane</keyword>
<keyword evidence="1" id="KW-0472">Membrane</keyword>
<keyword evidence="1" id="KW-1133">Transmembrane helix</keyword>
<dbReference type="PIRSF" id="PIRSF018266">
    <property type="entry name" value="FecR"/>
    <property type="match status" value="1"/>
</dbReference>
<name>A0A2S0I3R7_9BURK</name>
<dbReference type="InterPro" id="IPR006860">
    <property type="entry name" value="FecR"/>
</dbReference>
<dbReference type="AlphaFoldDB" id="A0A2S0I3R7"/>